<dbReference type="InterPro" id="IPR008258">
    <property type="entry name" value="Transglycosylase_SLT_dom_1"/>
</dbReference>
<dbReference type="InterPro" id="IPR023346">
    <property type="entry name" value="Lysozyme-like_dom_sf"/>
</dbReference>
<dbReference type="Gene3D" id="1.10.530.10">
    <property type="match status" value="1"/>
</dbReference>
<gene>
    <name evidence="3" type="ORF">MM415A01066_0006</name>
    <name evidence="2" type="ORF">MM415B01616_0008</name>
    <name evidence="4" type="ORF">TM448A01097_0007</name>
</gene>
<evidence type="ECO:0000313" key="2">
    <source>
        <dbReference type="EMBL" id="QJA57609.1"/>
    </source>
</evidence>
<dbReference type="EMBL" id="MT144099">
    <property type="protein sequence ID" value="QJH93374.1"/>
    <property type="molecule type" value="Genomic_DNA"/>
</dbReference>
<dbReference type="SUPFAM" id="SSF53955">
    <property type="entry name" value="Lysozyme-like"/>
    <property type="match status" value="1"/>
</dbReference>
<dbReference type="CDD" id="cd00254">
    <property type="entry name" value="LT-like"/>
    <property type="match status" value="1"/>
</dbReference>
<organism evidence="2">
    <name type="scientific">viral metagenome</name>
    <dbReference type="NCBI Taxonomy" id="1070528"/>
    <lineage>
        <taxon>unclassified sequences</taxon>
        <taxon>metagenomes</taxon>
        <taxon>organismal metagenomes</taxon>
    </lineage>
</organism>
<protein>
    <submittedName>
        <fullName evidence="2">Putative transglycosylase</fullName>
    </submittedName>
</protein>
<sequence>MPLTNKFDKEFCMMAKKYGLSKLLLKSMAMIESSLNPKAYRYEPGFWKRYLKDNPEWNKKDPAKVSASWGLMQLMYTTAWGLGWRGEAEDLEVPVINIELGAKLMAKLIKQFDSQKHYWLRPVDFALARYNGGSYKNPDENQVLRQQKYVDKVMAVYAKLKETEEECDD</sequence>
<reference evidence="2" key="1">
    <citation type="submission" date="2020-03" db="EMBL/GenBank/DDBJ databases">
        <title>The deep terrestrial virosphere.</title>
        <authorList>
            <person name="Holmfeldt K."/>
            <person name="Nilsson E."/>
            <person name="Simone D."/>
            <person name="Lopez-Fernandez M."/>
            <person name="Wu X."/>
            <person name="de Brujin I."/>
            <person name="Lundin D."/>
            <person name="Andersson A."/>
            <person name="Bertilsson S."/>
            <person name="Dopson M."/>
        </authorList>
    </citation>
    <scope>NUCLEOTIDE SEQUENCE</scope>
    <source>
        <strain evidence="3">MM415A01066</strain>
        <strain evidence="2">MM415B01616</strain>
        <strain evidence="4">TM448A01097</strain>
    </source>
</reference>
<name>A0A6M3IJ80_9ZZZZ</name>
<proteinExistence type="predicted"/>
<dbReference type="EMBL" id="MT141283">
    <property type="protein sequence ID" value="QJA57609.1"/>
    <property type="molecule type" value="Genomic_DNA"/>
</dbReference>
<evidence type="ECO:0000313" key="4">
    <source>
        <dbReference type="EMBL" id="QJH93374.1"/>
    </source>
</evidence>
<dbReference type="EMBL" id="MT142339">
    <property type="protein sequence ID" value="QJA78491.1"/>
    <property type="molecule type" value="Genomic_DNA"/>
</dbReference>
<dbReference type="AlphaFoldDB" id="A0A6M3IJ80"/>
<accession>A0A6M3IJ80</accession>
<evidence type="ECO:0000313" key="3">
    <source>
        <dbReference type="EMBL" id="QJA78491.1"/>
    </source>
</evidence>
<evidence type="ECO:0000259" key="1">
    <source>
        <dbReference type="Pfam" id="PF01464"/>
    </source>
</evidence>
<dbReference type="Pfam" id="PF01464">
    <property type="entry name" value="SLT"/>
    <property type="match status" value="1"/>
</dbReference>
<feature type="domain" description="Transglycosylase SLT" evidence="1">
    <location>
        <begin position="14"/>
        <end position="137"/>
    </location>
</feature>